<dbReference type="GO" id="GO:1990904">
    <property type="term" value="C:ribonucleoprotein complex"/>
    <property type="evidence" value="ECO:0007669"/>
    <property type="project" value="UniProtKB-KW"/>
</dbReference>
<dbReference type="PANTHER" id="PTHR21011:SF1">
    <property type="entry name" value="SMALL RIBOSOMAL SUBUNIT PROTEIN BS6M"/>
    <property type="match status" value="1"/>
</dbReference>
<dbReference type="InterPro" id="IPR020814">
    <property type="entry name" value="Ribosomal_S6_plastid/chlpt"/>
</dbReference>
<dbReference type="GO" id="GO:0070181">
    <property type="term" value="F:small ribosomal subunit rRNA binding"/>
    <property type="evidence" value="ECO:0007669"/>
    <property type="project" value="TreeGrafter"/>
</dbReference>
<dbReference type="EMBL" id="CP035281">
    <property type="protein sequence ID" value="QAT41761.1"/>
    <property type="molecule type" value="Genomic_DNA"/>
</dbReference>
<keyword evidence="4" id="KW-0694">RNA-binding</keyword>
<evidence type="ECO:0000256" key="2">
    <source>
        <dbReference type="ARBA" id="ARBA00035104"/>
    </source>
</evidence>
<dbReference type="NCBIfam" id="TIGR00166">
    <property type="entry name" value="S6"/>
    <property type="match status" value="1"/>
</dbReference>
<proteinExistence type="inferred from homology"/>
<reference evidence="5 6" key="1">
    <citation type="submission" date="2019-01" db="EMBL/GenBank/DDBJ databases">
        <title>Draft genomes of a novel of Aminipila strains.</title>
        <authorList>
            <person name="Ma S."/>
        </authorList>
    </citation>
    <scope>NUCLEOTIDE SEQUENCE [LARGE SCALE GENOMIC DNA]</scope>
    <source>
        <strain evidence="6">JN-39</strain>
    </source>
</reference>
<keyword evidence="4" id="KW-0687">Ribonucleoprotein</keyword>
<dbReference type="RefSeq" id="WP_128744415.1">
    <property type="nucleotide sequence ID" value="NZ_CP035281.1"/>
</dbReference>
<dbReference type="GO" id="GO:0006412">
    <property type="term" value="P:translation"/>
    <property type="evidence" value="ECO:0007669"/>
    <property type="project" value="UniProtKB-UniRule"/>
</dbReference>
<comment type="similarity">
    <text evidence="1 4">Belongs to the bacterial ribosomal protein bS6 family.</text>
</comment>
<dbReference type="GO" id="GO:0005840">
    <property type="term" value="C:ribosome"/>
    <property type="evidence" value="ECO:0007669"/>
    <property type="project" value="UniProtKB-KW"/>
</dbReference>
<evidence type="ECO:0000313" key="6">
    <source>
        <dbReference type="Proteomes" id="UP000287601"/>
    </source>
</evidence>
<keyword evidence="4" id="KW-0699">rRNA-binding</keyword>
<dbReference type="AlphaFoldDB" id="A0A410PRZ4"/>
<dbReference type="GO" id="GO:0005737">
    <property type="term" value="C:cytoplasm"/>
    <property type="evidence" value="ECO:0007669"/>
    <property type="project" value="UniProtKB-ARBA"/>
</dbReference>
<dbReference type="KEGG" id="amij:EQM06_00165"/>
<gene>
    <name evidence="4" type="primary">rpsF</name>
    <name evidence="5" type="ORF">EQM06_00165</name>
</gene>
<dbReference type="OrthoDB" id="9812702at2"/>
<accession>A0A410PRZ4</accession>
<organism evidence="5 6">
    <name type="scientific">Aminipila luticellarii</name>
    <dbReference type="NCBI Taxonomy" id="2507160"/>
    <lineage>
        <taxon>Bacteria</taxon>
        <taxon>Bacillati</taxon>
        <taxon>Bacillota</taxon>
        <taxon>Clostridia</taxon>
        <taxon>Peptostreptococcales</taxon>
        <taxon>Anaerovoracaceae</taxon>
        <taxon>Aminipila</taxon>
    </lineage>
</organism>
<evidence type="ECO:0000313" key="5">
    <source>
        <dbReference type="EMBL" id="QAT41761.1"/>
    </source>
</evidence>
<dbReference type="SUPFAM" id="SSF54995">
    <property type="entry name" value="Ribosomal protein S6"/>
    <property type="match status" value="1"/>
</dbReference>
<dbReference type="PANTHER" id="PTHR21011">
    <property type="entry name" value="MITOCHONDRIAL 28S RIBOSOMAL PROTEIN S6"/>
    <property type="match status" value="1"/>
</dbReference>
<keyword evidence="6" id="KW-1185">Reference proteome</keyword>
<protein>
    <recommendedName>
        <fullName evidence="3 4">Small ribosomal subunit protein bS6</fullName>
    </recommendedName>
</protein>
<dbReference type="CDD" id="cd00473">
    <property type="entry name" value="bS6"/>
    <property type="match status" value="1"/>
</dbReference>
<dbReference type="HAMAP" id="MF_00360">
    <property type="entry name" value="Ribosomal_bS6"/>
    <property type="match status" value="1"/>
</dbReference>
<dbReference type="InterPro" id="IPR014717">
    <property type="entry name" value="Transl_elong_EF1B/ribsomal_bS6"/>
</dbReference>
<dbReference type="GO" id="GO:0003735">
    <property type="term" value="F:structural constituent of ribosome"/>
    <property type="evidence" value="ECO:0007669"/>
    <property type="project" value="InterPro"/>
</dbReference>
<name>A0A410PRZ4_9FIRM</name>
<dbReference type="InterPro" id="IPR000529">
    <property type="entry name" value="Ribosomal_bS6"/>
</dbReference>
<keyword evidence="4 5" id="KW-0689">Ribosomal protein</keyword>
<evidence type="ECO:0000256" key="3">
    <source>
        <dbReference type="ARBA" id="ARBA00035294"/>
    </source>
</evidence>
<dbReference type="InterPro" id="IPR035980">
    <property type="entry name" value="Ribosomal_bS6_sf"/>
</dbReference>
<dbReference type="Proteomes" id="UP000287601">
    <property type="component" value="Chromosome"/>
</dbReference>
<comment type="function">
    <text evidence="2 4">Binds together with bS18 to 16S ribosomal RNA.</text>
</comment>
<dbReference type="Gene3D" id="3.30.70.60">
    <property type="match status" value="1"/>
</dbReference>
<evidence type="ECO:0000256" key="1">
    <source>
        <dbReference type="ARBA" id="ARBA00009512"/>
    </source>
</evidence>
<evidence type="ECO:0000256" key="4">
    <source>
        <dbReference type="HAMAP-Rule" id="MF_00360"/>
    </source>
</evidence>
<dbReference type="Pfam" id="PF01250">
    <property type="entry name" value="Ribosomal_S6"/>
    <property type="match status" value="1"/>
</dbReference>
<sequence>MINYEVMFIIDPTVEDARKDAVVATVQEIIAADGEVGKVDVWGMRKLAYPIQKKNEGYYVVVEFKASPDLPKELDRRLRISDAVMRHLIVNKDEK</sequence>